<dbReference type="PANTHER" id="PTHR43179">
    <property type="entry name" value="RHAMNOSYLTRANSFERASE WBBL"/>
    <property type="match status" value="1"/>
</dbReference>
<keyword evidence="4 6" id="KW-0808">Transferase</keyword>
<name>A0A9X1VB37_9BACL</name>
<feature type="domain" description="Glycosyltransferase 2-like" evidence="5">
    <location>
        <begin position="6"/>
        <end position="117"/>
    </location>
</feature>
<dbReference type="Pfam" id="PF00535">
    <property type="entry name" value="Glycos_transf_2"/>
    <property type="match status" value="1"/>
</dbReference>
<dbReference type="InterPro" id="IPR001173">
    <property type="entry name" value="Glyco_trans_2-like"/>
</dbReference>
<gene>
    <name evidence="6" type="primary">pgaC</name>
    <name evidence="6" type="ORF">MM817_02739</name>
</gene>
<evidence type="ECO:0000256" key="4">
    <source>
        <dbReference type="ARBA" id="ARBA00022679"/>
    </source>
</evidence>
<evidence type="ECO:0000256" key="2">
    <source>
        <dbReference type="ARBA" id="ARBA00006739"/>
    </source>
</evidence>
<sequence length="247" mass="27967">MSEIDLVIVNYNTKSMLFQCLQSIAAHTSIPHEIIVVDNGSTDGSVQALRHVNSDHLIVIANNHNKGYAKACNQGIVAGSSPYILLLNSDVMVTEQWLEPLLHCMKSDPRIAVVGPKMIDEHGRITGAGVVGTEAHHVPRGLLERDEPGKYDQQEDCLSVCGAAYLIRRDLLGELGLFDEHYFFYFEETDYSFHARHQGYRVVYCPQSTIYHLMGQSCNDHGKLRSMFEESERYFKKKWAHVMHDSQ</sequence>
<dbReference type="GO" id="GO:0016757">
    <property type="term" value="F:glycosyltransferase activity"/>
    <property type="evidence" value="ECO:0007669"/>
    <property type="project" value="UniProtKB-KW"/>
</dbReference>
<dbReference type="RefSeq" id="WP_272879998.1">
    <property type="nucleotide sequence ID" value="NZ_JALBUF010000014.1"/>
</dbReference>
<dbReference type="PANTHER" id="PTHR43179:SF12">
    <property type="entry name" value="GALACTOFURANOSYLTRANSFERASE GLFT2"/>
    <property type="match status" value="1"/>
</dbReference>
<evidence type="ECO:0000313" key="7">
    <source>
        <dbReference type="Proteomes" id="UP001139263"/>
    </source>
</evidence>
<evidence type="ECO:0000313" key="6">
    <source>
        <dbReference type="EMBL" id="MCI0184442.1"/>
    </source>
</evidence>
<evidence type="ECO:0000256" key="1">
    <source>
        <dbReference type="ARBA" id="ARBA00004776"/>
    </source>
</evidence>
<reference evidence="6" key="1">
    <citation type="submission" date="2022-03" db="EMBL/GenBank/DDBJ databases">
        <title>Draft Genome Sequence of Firmicute Strain S0AB, a Heterotrophic Iron/Sulfur-Oxidizing Extreme Acidophile.</title>
        <authorList>
            <person name="Vergara E."/>
            <person name="Pakostova E."/>
            <person name="Johnson D.B."/>
            <person name="Holmes D.S."/>
        </authorList>
    </citation>
    <scope>NUCLEOTIDE SEQUENCE</scope>
    <source>
        <strain evidence="6">S0AB</strain>
    </source>
</reference>
<proteinExistence type="inferred from homology"/>
<keyword evidence="7" id="KW-1185">Reference proteome</keyword>
<dbReference type="Proteomes" id="UP001139263">
    <property type="component" value="Unassembled WGS sequence"/>
</dbReference>
<dbReference type="EMBL" id="JALBUF010000014">
    <property type="protein sequence ID" value="MCI0184442.1"/>
    <property type="molecule type" value="Genomic_DNA"/>
</dbReference>
<comment type="pathway">
    <text evidence="1">Cell wall biogenesis; cell wall polysaccharide biosynthesis.</text>
</comment>
<comment type="similarity">
    <text evidence="2">Belongs to the glycosyltransferase 2 family.</text>
</comment>
<organism evidence="6 7">
    <name type="scientific">Sulfoacidibacillus ferrooxidans</name>
    <dbReference type="NCBI Taxonomy" id="2005001"/>
    <lineage>
        <taxon>Bacteria</taxon>
        <taxon>Bacillati</taxon>
        <taxon>Bacillota</taxon>
        <taxon>Bacilli</taxon>
        <taxon>Bacillales</taxon>
        <taxon>Alicyclobacillaceae</taxon>
        <taxon>Sulfoacidibacillus</taxon>
    </lineage>
</organism>
<accession>A0A9X1VB37</accession>
<dbReference type="CDD" id="cd04186">
    <property type="entry name" value="GT_2_like_c"/>
    <property type="match status" value="1"/>
</dbReference>
<dbReference type="InterPro" id="IPR029044">
    <property type="entry name" value="Nucleotide-diphossugar_trans"/>
</dbReference>
<protein>
    <submittedName>
        <fullName evidence="6">Poly-beta-1,6-N-acetyl-D-glucosamine synthase</fullName>
        <ecNumber evidence="6">2.4.1.-</ecNumber>
    </submittedName>
</protein>
<evidence type="ECO:0000256" key="3">
    <source>
        <dbReference type="ARBA" id="ARBA00022676"/>
    </source>
</evidence>
<comment type="caution">
    <text evidence="6">The sequence shown here is derived from an EMBL/GenBank/DDBJ whole genome shotgun (WGS) entry which is preliminary data.</text>
</comment>
<dbReference type="Gene3D" id="3.90.550.10">
    <property type="entry name" value="Spore Coat Polysaccharide Biosynthesis Protein SpsA, Chain A"/>
    <property type="match status" value="1"/>
</dbReference>
<dbReference type="EC" id="2.4.1.-" evidence="6"/>
<evidence type="ECO:0000259" key="5">
    <source>
        <dbReference type="Pfam" id="PF00535"/>
    </source>
</evidence>
<dbReference type="SUPFAM" id="SSF53448">
    <property type="entry name" value="Nucleotide-diphospho-sugar transferases"/>
    <property type="match status" value="1"/>
</dbReference>
<dbReference type="AlphaFoldDB" id="A0A9X1VB37"/>
<keyword evidence="3 6" id="KW-0328">Glycosyltransferase</keyword>